<proteinExistence type="predicted"/>
<dbReference type="GO" id="GO:0061630">
    <property type="term" value="F:ubiquitin protein ligase activity"/>
    <property type="evidence" value="ECO:0007669"/>
    <property type="project" value="TreeGrafter"/>
</dbReference>
<evidence type="ECO:0000313" key="4">
    <source>
        <dbReference type="EMBL" id="KAG5652464.1"/>
    </source>
</evidence>
<evidence type="ECO:0000256" key="1">
    <source>
        <dbReference type="SAM" id="MobiDB-lite"/>
    </source>
</evidence>
<dbReference type="AlphaFoldDB" id="A0A9P7GKU1"/>
<keyword evidence="2" id="KW-0472">Membrane</keyword>
<keyword evidence="2" id="KW-0812">Transmembrane</keyword>
<feature type="transmembrane region" description="Helical" evidence="2">
    <location>
        <begin position="210"/>
        <end position="230"/>
    </location>
</feature>
<evidence type="ECO:0000313" key="5">
    <source>
        <dbReference type="Proteomes" id="UP000717328"/>
    </source>
</evidence>
<protein>
    <recommendedName>
        <fullName evidence="3">Lon N-terminal domain-containing protein</fullName>
    </recommendedName>
</protein>
<evidence type="ECO:0000259" key="3">
    <source>
        <dbReference type="PROSITE" id="PS51787"/>
    </source>
</evidence>
<dbReference type="Gene3D" id="2.30.130.40">
    <property type="entry name" value="LON domain-like"/>
    <property type="match status" value="1"/>
</dbReference>
<gene>
    <name evidence="4" type="ORF">H0H81_004960</name>
</gene>
<feature type="domain" description="Lon N-terminal" evidence="3">
    <location>
        <begin position="1"/>
        <end position="201"/>
    </location>
</feature>
<dbReference type="PANTHER" id="PTHR23327">
    <property type="entry name" value="RING FINGER PROTEIN 127"/>
    <property type="match status" value="1"/>
</dbReference>
<dbReference type="InterPro" id="IPR015947">
    <property type="entry name" value="PUA-like_sf"/>
</dbReference>
<keyword evidence="5" id="KW-1185">Reference proteome</keyword>
<feature type="region of interest" description="Disordered" evidence="1">
    <location>
        <begin position="65"/>
        <end position="117"/>
    </location>
</feature>
<accession>A0A9P7GKU1</accession>
<dbReference type="InterPro" id="IPR003111">
    <property type="entry name" value="Lon_prtase_N"/>
</dbReference>
<feature type="compositionally biased region" description="Low complexity" evidence="1">
    <location>
        <begin position="78"/>
        <end position="108"/>
    </location>
</feature>
<comment type="caution">
    <text evidence="4">The sequence shown here is derived from an EMBL/GenBank/DDBJ whole genome shotgun (WGS) entry which is preliminary data.</text>
</comment>
<sequence length="246" mass="27668">MVMPPKPGGASPQMEYGTMLEIRSVQMQPDGRSLVETWGTYRFRILESGTLDGYMVGRIERIDDYPEDITEESPLAPDPTSEPSSPSASSTPAEATTTSPSSSRTPSPAASPPLPFSHHPSNAVLMKQCRDFLDQLQRGTAPWIVQRLSIAYGQMPTDASSFSYWVASILPIDDHEKAKLLPIRSPRLRLILVTHWIEQLNNNWYTVFRFVRLVQGALLLIGLFFFWPMLRVRDVLRWFSNGCGIV</sequence>
<evidence type="ECO:0000256" key="2">
    <source>
        <dbReference type="SAM" id="Phobius"/>
    </source>
</evidence>
<dbReference type="InterPro" id="IPR046336">
    <property type="entry name" value="Lon_prtase_N_sf"/>
</dbReference>
<dbReference type="Gene3D" id="1.20.58.1480">
    <property type="match status" value="1"/>
</dbReference>
<reference evidence="4" key="2">
    <citation type="submission" date="2021-10" db="EMBL/GenBank/DDBJ databases">
        <title>Phylogenomics reveals ancestral predisposition of the termite-cultivated fungus Termitomyces towards a domesticated lifestyle.</title>
        <authorList>
            <person name="Auxier B."/>
            <person name="Grum-Grzhimaylo A."/>
            <person name="Cardenas M.E."/>
            <person name="Lodge J.D."/>
            <person name="Laessoe T."/>
            <person name="Pedersen O."/>
            <person name="Smith M.E."/>
            <person name="Kuyper T.W."/>
            <person name="Franco-Molano E.A."/>
            <person name="Baroni T.J."/>
            <person name="Aanen D.K."/>
        </authorList>
    </citation>
    <scope>NUCLEOTIDE SEQUENCE</scope>
    <source>
        <strain evidence="4">D49</strain>
    </source>
</reference>
<dbReference type="PROSITE" id="PS51787">
    <property type="entry name" value="LON_N"/>
    <property type="match status" value="1"/>
</dbReference>
<dbReference type="SUPFAM" id="SSF88697">
    <property type="entry name" value="PUA domain-like"/>
    <property type="match status" value="1"/>
</dbReference>
<reference evidence="4" key="1">
    <citation type="submission" date="2021-02" db="EMBL/GenBank/DDBJ databases">
        <authorList>
            <person name="Nieuwenhuis M."/>
            <person name="Van De Peppel L.J.J."/>
        </authorList>
    </citation>
    <scope>NUCLEOTIDE SEQUENCE</scope>
    <source>
        <strain evidence="4">D49</strain>
    </source>
</reference>
<keyword evidence="2" id="KW-1133">Transmembrane helix</keyword>
<dbReference type="OrthoDB" id="264917at2759"/>
<organism evidence="4 5">
    <name type="scientific">Sphagnurus paluster</name>
    <dbReference type="NCBI Taxonomy" id="117069"/>
    <lineage>
        <taxon>Eukaryota</taxon>
        <taxon>Fungi</taxon>
        <taxon>Dikarya</taxon>
        <taxon>Basidiomycota</taxon>
        <taxon>Agaricomycotina</taxon>
        <taxon>Agaricomycetes</taxon>
        <taxon>Agaricomycetidae</taxon>
        <taxon>Agaricales</taxon>
        <taxon>Tricholomatineae</taxon>
        <taxon>Lyophyllaceae</taxon>
        <taxon>Sphagnurus</taxon>
    </lineage>
</organism>
<dbReference type="EMBL" id="JABCKI010000125">
    <property type="protein sequence ID" value="KAG5652464.1"/>
    <property type="molecule type" value="Genomic_DNA"/>
</dbReference>
<dbReference type="Pfam" id="PF02190">
    <property type="entry name" value="LON_substr_bdg"/>
    <property type="match status" value="1"/>
</dbReference>
<dbReference type="PANTHER" id="PTHR23327:SF42">
    <property type="entry name" value="LON PEPTIDASE N-TERMINAL DOMAIN AND RING FINGER PROTEIN C14F5.10C"/>
    <property type="match status" value="1"/>
</dbReference>
<name>A0A9P7GKU1_9AGAR</name>
<dbReference type="Proteomes" id="UP000717328">
    <property type="component" value="Unassembled WGS sequence"/>
</dbReference>
<dbReference type="SMART" id="SM00464">
    <property type="entry name" value="LON"/>
    <property type="match status" value="1"/>
</dbReference>